<feature type="compositionally biased region" description="Basic and acidic residues" evidence="1">
    <location>
        <begin position="164"/>
        <end position="177"/>
    </location>
</feature>
<dbReference type="EMBL" id="JARBHB010000011">
    <property type="protein sequence ID" value="KAJ8872476.1"/>
    <property type="molecule type" value="Genomic_DNA"/>
</dbReference>
<protein>
    <submittedName>
        <fullName evidence="2">Uncharacterized protein</fullName>
    </submittedName>
</protein>
<keyword evidence="3" id="KW-1185">Reference proteome</keyword>
<accession>A0ABQ9GKC1</accession>
<name>A0ABQ9GKC1_9NEOP</name>
<evidence type="ECO:0000313" key="3">
    <source>
        <dbReference type="Proteomes" id="UP001159363"/>
    </source>
</evidence>
<feature type="region of interest" description="Disordered" evidence="1">
    <location>
        <begin position="164"/>
        <end position="190"/>
    </location>
</feature>
<feature type="region of interest" description="Disordered" evidence="1">
    <location>
        <begin position="228"/>
        <end position="261"/>
    </location>
</feature>
<reference evidence="2 3" key="1">
    <citation type="submission" date="2023-02" db="EMBL/GenBank/DDBJ databases">
        <title>LHISI_Scaffold_Assembly.</title>
        <authorList>
            <person name="Stuart O.P."/>
            <person name="Cleave R."/>
            <person name="Magrath M.J.L."/>
            <person name="Mikheyev A.S."/>
        </authorList>
    </citation>
    <scope>NUCLEOTIDE SEQUENCE [LARGE SCALE GENOMIC DNA]</scope>
    <source>
        <strain evidence="2">Daus_M_001</strain>
        <tissue evidence="2">Leg muscle</tissue>
    </source>
</reference>
<sequence length="747" mass="83008">MIPIDHAADWHLIGERNFDMLLANYVILLVFAARANRAIPGRATGFSHVRIVPDDAAGRRVFSGISRFPSLTFRRCSILTPLHPHRPGHPNIPPPPKFPKFQRAHVLDVLTCPGIFPRNLQEPYQRGKQPTSKWLRLDHTEASAKFSNPCNTVNKRGLSEVSENKMAKGCSGRDYHGKTRAGSKINRPAHSASPAIGYAAQVVCRRRYAIRGLAPLLNYPAVYTFPRPRKTLSPSRRSEVSMEQRRNARAEETGDPREKPTACGIVHHDSQMQKSGSVPIGYRIGLSRWCRGGGVRVCGTEDWFRKVEQLQRVMNSCFGGCESGAEQLRYLASYCAKNSRLSTSDEPNSQATTRHISTAFLLQGKQSFCLRPPVLHFPLDSELIPMNGGLWLNVSSKTESIQTETEAPTISTAEGSSIRLELFPKTMENLNQDCRTGNRIWVLPDAIPTAKIELDCMRPITLRSRDRHPTFSISKKTTTTALGKFRPTRSEGSSAHSTFSSPMKHAGDLFVPRQIIPVLCLARNVQPYLVTMMDYSDFMAYTDIRMTRELSLSMEQVPECKGRGSGRSPGKPADQQNRPVRFPHATPPGIELGSPGWNACAVTTTPPGLVSLREEDTNQEGIQWTEMTELMVTKSHPEKIFFKIKLHLARELSALLVEAMKQLVTEKESALELVRFEASKAQNSCRQEEPLIIATTSAEFVPAGQLTDESRSPFVAPRPPQQLEACVQLPTRARARGGAPNLPAAQA</sequence>
<comment type="caution">
    <text evidence="2">The sequence shown here is derived from an EMBL/GenBank/DDBJ whole genome shotgun (WGS) entry which is preliminary data.</text>
</comment>
<proteinExistence type="predicted"/>
<evidence type="ECO:0000313" key="2">
    <source>
        <dbReference type="EMBL" id="KAJ8872476.1"/>
    </source>
</evidence>
<evidence type="ECO:0000256" key="1">
    <source>
        <dbReference type="SAM" id="MobiDB-lite"/>
    </source>
</evidence>
<feature type="compositionally biased region" description="Basic and acidic residues" evidence="1">
    <location>
        <begin position="236"/>
        <end position="261"/>
    </location>
</feature>
<feature type="region of interest" description="Disordered" evidence="1">
    <location>
        <begin position="559"/>
        <end position="584"/>
    </location>
</feature>
<dbReference type="Proteomes" id="UP001159363">
    <property type="component" value="Chromosome 10"/>
</dbReference>
<organism evidence="2 3">
    <name type="scientific">Dryococelus australis</name>
    <dbReference type="NCBI Taxonomy" id="614101"/>
    <lineage>
        <taxon>Eukaryota</taxon>
        <taxon>Metazoa</taxon>
        <taxon>Ecdysozoa</taxon>
        <taxon>Arthropoda</taxon>
        <taxon>Hexapoda</taxon>
        <taxon>Insecta</taxon>
        <taxon>Pterygota</taxon>
        <taxon>Neoptera</taxon>
        <taxon>Polyneoptera</taxon>
        <taxon>Phasmatodea</taxon>
        <taxon>Verophasmatodea</taxon>
        <taxon>Anareolatae</taxon>
        <taxon>Phasmatidae</taxon>
        <taxon>Eurycanthinae</taxon>
        <taxon>Dryococelus</taxon>
    </lineage>
</organism>
<gene>
    <name evidence="2" type="ORF">PR048_026082</name>
</gene>